<dbReference type="GO" id="GO:0061542">
    <property type="term" value="F:3-demethylubiquinol 3-O-methyltransferase activity"/>
    <property type="evidence" value="ECO:0007669"/>
    <property type="project" value="UniProtKB-EC"/>
</dbReference>
<evidence type="ECO:0000313" key="5">
    <source>
        <dbReference type="EMBL" id="MDM5147419.1"/>
    </source>
</evidence>
<dbReference type="CDD" id="cd02440">
    <property type="entry name" value="AdoMet_MTases"/>
    <property type="match status" value="1"/>
</dbReference>
<dbReference type="GO" id="GO:0032259">
    <property type="term" value="P:methylation"/>
    <property type="evidence" value="ECO:0007669"/>
    <property type="project" value="UniProtKB-KW"/>
</dbReference>
<dbReference type="Proteomes" id="UP001168167">
    <property type="component" value="Unassembled WGS sequence"/>
</dbReference>
<keyword evidence="1 5" id="KW-0489">Methyltransferase</keyword>
<accession>A0ABT7QL33</accession>
<dbReference type="EC" id="2.1.1.64" evidence="5"/>
<dbReference type="PANTHER" id="PTHR43464:SF19">
    <property type="entry name" value="UBIQUINONE BIOSYNTHESIS O-METHYLTRANSFERASE, MITOCHONDRIAL"/>
    <property type="match status" value="1"/>
</dbReference>
<dbReference type="InterPro" id="IPR010233">
    <property type="entry name" value="UbiG_MeTrfase"/>
</dbReference>
<dbReference type="SUPFAM" id="SSF53335">
    <property type="entry name" value="S-adenosyl-L-methionine-dependent methyltransferases"/>
    <property type="match status" value="1"/>
</dbReference>
<keyword evidence="3" id="KW-0831">Ubiquinone biosynthesis</keyword>
<dbReference type="Gene3D" id="3.40.50.150">
    <property type="entry name" value="Vaccinia Virus protein VP39"/>
    <property type="match status" value="1"/>
</dbReference>
<gene>
    <name evidence="5" type="primary">ubiG</name>
    <name evidence="5" type="ORF">NQX30_03415</name>
</gene>
<keyword evidence="6" id="KW-1185">Reference proteome</keyword>
<comment type="caution">
    <text evidence="5">The sequence shown here is derived from an EMBL/GenBank/DDBJ whole genome shotgun (WGS) entry which is preliminary data.</text>
</comment>
<evidence type="ECO:0000256" key="2">
    <source>
        <dbReference type="ARBA" id="ARBA00022679"/>
    </source>
</evidence>
<evidence type="ECO:0000256" key="3">
    <source>
        <dbReference type="ARBA" id="ARBA00022688"/>
    </source>
</evidence>
<sequence>MDTVFDRDDWWQRDGAFRLLHDINPLRLRLAVEAAGGTLGGKRLLDIGCGGGIFAEAGAQAGARVVGCDLAEGAIAAAKKHAAQSGVDVEYRCQSSDTLQDSGVYDVVTCFEMLEHTDNPGVVVAAAAAALTPGGVAVFSTINRTPKAWGLVIVGMENIVQVLPHGTHDYEHFVKPEELAGFCHDCGLSVRQVIGMRYSFFGRAYFLDETALSVNYFMVAERPV</sequence>
<organism evidence="5 6">
    <name type="scientific">Candidatus Doriopsillibacter californiensis</name>
    <dbReference type="NCBI Taxonomy" id="2970740"/>
    <lineage>
        <taxon>Bacteria</taxon>
        <taxon>Pseudomonadati</taxon>
        <taxon>Pseudomonadota</taxon>
        <taxon>Gammaproteobacteria</taxon>
        <taxon>Candidatus Tethybacterales</taxon>
        <taxon>Candidatus Persebacteraceae</taxon>
        <taxon>Candidatus Doriopsillibacter</taxon>
    </lineage>
</organism>
<dbReference type="InterPro" id="IPR029063">
    <property type="entry name" value="SAM-dependent_MTases_sf"/>
</dbReference>
<dbReference type="EC" id="2.1.1.222" evidence="5"/>
<keyword evidence="2 5" id="KW-0808">Transferase</keyword>
<keyword evidence="4" id="KW-0949">S-adenosyl-L-methionine</keyword>
<evidence type="ECO:0000256" key="4">
    <source>
        <dbReference type="ARBA" id="ARBA00022691"/>
    </source>
</evidence>
<dbReference type="EMBL" id="JANQAO010000002">
    <property type="protein sequence ID" value="MDM5147419.1"/>
    <property type="molecule type" value="Genomic_DNA"/>
</dbReference>
<reference evidence="5" key="1">
    <citation type="submission" date="2022-08" db="EMBL/GenBank/DDBJ databases">
        <authorList>
            <person name="Dzunkova M."/>
            <person name="La Clair J."/>
            <person name="Tyml T."/>
            <person name="Doud D."/>
            <person name="Schulz F."/>
            <person name="Piquer S."/>
            <person name="Porcel Sanchis D."/>
            <person name="Osborn A."/>
            <person name="Robinson D."/>
            <person name="Louie K.B."/>
            <person name="Bowen B.P."/>
            <person name="Bowers R."/>
            <person name="Lee J."/>
            <person name="Arnau Llombart V."/>
            <person name="Diaz Villanueva W."/>
            <person name="Gosliner T."/>
            <person name="Northen T."/>
            <person name="Cheng J.-F."/>
            <person name="Burkart M.D."/>
            <person name="Woyke T."/>
        </authorList>
    </citation>
    <scope>NUCLEOTIDE SEQUENCE</scope>
    <source>
        <strain evidence="5">Df01</strain>
    </source>
</reference>
<proteinExistence type="predicted"/>
<dbReference type="NCBIfam" id="TIGR01983">
    <property type="entry name" value="UbiG"/>
    <property type="match status" value="1"/>
</dbReference>
<protein>
    <submittedName>
        <fullName evidence="5">Bifunctional 2-polyprenyl-6-hydroxyphenol methylase/3-demethylubiquinol 3-O-methyltransferase UbiG</fullName>
        <ecNumber evidence="5">2.1.1.222</ecNumber>
        <ecNumber evidence="5">2.1.1.64</ecNumber>
    </submittedName>
</protein>
<evidence type="ECO:0000313" key="6">
    <source>
        <dbReference type="Proteomes" id="UP001168167"/>
    </source>
</evidence>
<evidence type="ECO:0000256" key="1">
    <source>
        <dbReference type="ARBA" id="ARBA00022603"/>
    </source>
</evidence>
<dbReference type="PANTHER" id="PTHR43464">
    <property type="entry name" value="METHYLTRANSFERASE"/>
    <property type="match status" value="1"/>
</dbReference>
<dbReference type="GO" id="GO:0102208">
    <property type="term" value="F:2-polyprenyl-6-hydroxyphenol methylase activity"/>
    <property type="evidence" value="ECO:0007669"/>
    <property type="project" value="UniProtKB-EC"/>
</dbReference>
<name>A0ABT7QL33_9GAMM</name>
<dbReference type="Pfam" id="PF13489">
    <property type="entry name" value="Methyltransf_23"/>
    <property type="match status" value="1"/>
</dbReference>
<reference evidence="5" key="2">
    <citation type="journal article" date="2023" name="Microbiome">
        <title>Synthase-selected sorting approach identifies a beta-lactone synthase in a nudibranch symbiotic bacterium.</title>
        <authorList>
            <person name="Dzunkova M."/>
            <person name="La Clair J.J."/>
            <person name="Tyml T."/>
            <person name="Doud D."/>
            <person name="Schulz F."/>
            <person name="Piquer-Esteban S."/>
            <person name="Porcel Sanchis D."/>
            <person name="Osborn A."/>
            <person name="Robinson D."/>
            <person name="Louie K.B."/>
            <person name="Bowen B.P."/>
            <person name="Bowers R.M."/>
            <person name="Lee J."/>
            <person name="Arnau V."/>
            <person name="Diaz-Villanueva W."/>
            <person name="Stepanauskas R."/>
            <person name="Gosliner T."/>
            <person name="Date S.V."/>
            <person name="Northen T.R."/>
            <person name="Cheng J.F."/>
            <person name="Burkart M.D."/>
            <person name="Woyke T."/>
        </authorList>
    </citation>
    <scope>NUCLEOTIDE SEQUENCE</scope>
    <source>
        <strain evidence="5">Df01</strain>
    </source>
</reference>